<feature type="compositionally biased region" description="Low complexity" evidence="1">
    <location>
        <begin position="66"/>
        <end position="89"/>
    </location>
</feature>
<dbReference type="EMBL" id="BAAAOQ010000014">
    <property type="protein sequence ID" value="GAA2198819.1"/>
    <property type="molecule type" value="Genomic_DNA"/>
</dbReference>
<comment type="caution">
    <text evidence="2">The sequence shown here is derived from an EMBL/GenBank/DDBJ whole genome shotgun (WGS) entry which is preliminary data.</text>
</comment>
<proteinExistence type="predicted"/>
<protein>
    <submittedName>
        <fullName evidence="2">Uncharacterized protein</fullName>
    </submittedName>
</protein>
<gene>
    <name evidence="2" type="ORF">GCM10009787_43080</name>
</gene>
<feature type="region of interest" description="Disordered" evidence="1">
    <location>
        <begin position="1"/>
        <end position="105"/>
    </location>
</feature>
<feature type="compositionally biased region" description="Low complexity" evidence="1">
    <location>
        <begin position="20"/>
        <end position="33"/>
    </location>
</feature>
<organism evidence="2 3">
    <name type="scientific">Streptomyces bangladeshensis</name>
    <dbReference type="NCBI Taxonomy" id="295352"/>
    <lineage>
        <taxon>Bacteria</taxon>
        <taxon>Bacillati</taxon>
        <taxon>Actinomycetota</taxon>
        <taxon>Actinomycetes</taxon>
        <taxon>Kitasatosporales</taxon>
        <taxon>Streptomycetaceae</taxon>
        <taxon>Streptomyces</taxon>
    </lineage>
</organism>
<reference evidence="2 3" key="1">
    <citation type="journal article" date="2019" name="Int. J. Syst. Evol. Microbiol.">
        <title>The Global Catalogue of Microorganisms (GCM) 10K type strain sequencing project: providing services to taxonomists for standard genome sequencing and annotation.</title>
        <authorList>
            <consortium name="The Broad Institute Genomics Platform"/>
            <consortium name="The Broad Institute Genome Sequencing Center for Infectious Disease"/>
            <person name="Wu L."/>
            <person name="Ma J."/>
        </authorList>
    </citation>
    <scope>NUCLEOTIDE SEQUENCE [LARGE SCALE GENOMIC DNA]</scope>
    <source>
        <strain evidence="2 3">JCM 14924</strain>
    </source>
</reference>
<accession>A0ABN3BPS2</accession>
<evidence type="ECO:0000256" key="1">
    <source>
        <dbReference type="SAM" id="MobiDB-lite"/>
    </source>
</evidence>
<evidence type="ECO:0000313" key="3">
    <source>
        <dbReference type="Proteomes" id="UP001501391"/>
    </source>
</evidence>
<name>A0ABN3BPS2_9ACTN</name>
<keyword evidence="3" id="KW-1185">Reference proteome</keyword>
<dbReference type="Proteomes" id="UP001501391">
    <property type="component" value="Unassembled WGS sequence"/>
</dbReference>
<sequence length="105" mass="10592">MGYGPLRSVRPRARPLPSIRPAAPRPEAAASRPQPTPSRARPGPSAGLTVGLTAGRPGFPPPRLPAPSTASTASTDSAARTATAYSRPTNVSNVASGGQAKRTGV</sequence>
<evidence type="ECO:0000313" key="2">
    <source>
        <dbReference type="EMBL" id="GAA2198819.1"/>
    </source>
</evidence>